<comment type="function">
    <text evidence="4">Component of the eukaryotic translation initiation factor 3 (eIF-3) complex, which is involved in protein synthesis of a specialized repertoire of mRNAs and, together with other initiation factors, stimulates binding of mRNA and methionyl-tRNAi to the 40S ribosome. The eIF-3 complex specifically targets and initiates translation of a subset of mRNAs involved in cell proliferation.</text>
</comment>
<evidence type="ECO:0000313" key="7">
    <source>
        <dbReference type="EMBL" id="KAF2885340.1"/>
    </source>
</evidence>
<accession>A0A8K0CK29</accession>
<dbReference type="GO" id="GO:0003723">
    <property type="term" value="F:RNA binding"/>
    <property type="evidence" value="ECO:0007669"/>
    <property type="project" value="InterPro"/>
</dbReference>
<feature type="domain" description="PCI" evidence="6">
    <location>
        <begin position="635"/>
        <end position="811"/>
    </location>
</feature>
<keyword evidence="1 4" id="KW-0963">Cytoplasm</keyword>
<dbReference type="GO" id="GO:0031369">
    <property type="term" value="F:translation initiation factor binding"/>
    <property type="evidence" value="ECO:0007669"/>
    <property type="project" value="InterPro"/>
</dbReference>
<feature type="compositionally biased region" description="Basic and acidic residues" evidence="5">
    <location>
        <begin position="225"/>
        <end position="239"/>
    </location>
</feature>
<dbReference type="GO" id="GO:0016282">
    <property type="term" value="C:eukaryotic 43S preinitiation complex"/>
    <property type="evidence" value="ECO:0007669"/>
    <property type="project" value="UniProtKB-UniRule"/>
</dbReference>
<feature type="compositionally biased region" description="Acidic residues" evidence="5">
    <location>
        <begin position="12"/>
        <end position="21"/>
    </location>
</feature>
<dbReference type="InterPro" id="IPR000717">
    <property type="entry name" value="PCI_dom"/>
</dbReference>
<feature type="region of interest" description="Disordered" evidence="5">
    <location>
        <begin position="153"/>
        <end position="278"/>
    </location>
</feature>
<dbReference type="InterPro" id="IPR058999">
    <property type="entry name" value="EIF3CL_C"/>
</dbReference>
<evidence type="ECO:0000256" key="3">
    <source>
        <dbReference type="ARBA" id="ARBA00022917"/>
    </source>
</evidence>
<dbReference type="GO" id="GO:0033290">
    <property type="term" value="C:eukaryotic 48S preinitiation complex"/>
    <property type="evidence" value="ECO:0007669"/>
    <property type="project" value="UniProtKB-UniRule"/>
</dbReference>
<evidence type="ECO:0000256" key="1">
    <source>
        <dbReference type="ARBA" id="ARBA00022490"/>
    </source>
</evidence>
<feature type="compositionally biased region" description="Basic residues" evidence="5">
    <location>
        <begin position="255"/>
        <end position="265"/>
    </location>
</feature>
<evidence type="ECO:0000256" key="4">
    <source>
        <dbReference type="HAMAP-Rule" id="MF_03002"/>
    </source>
</evidence>
<feature type="compositionally biased region" description="Acidic residues" evidence="5">
    <location>
        <begin position="197"/>
        <end position="211"/>
    </location>
</feature>
<dbReference type="SMART" id="SM00088">
    <property type="entry name" value="PINT"/>
    <property type="match status" value="1"/>
</dbReference>
<feature type="region of interest" description="Disordered" evidence="5">
    <location>
        <begin position="1"/>
        <end position="28"/>
    </location>
</feature>
<comment type="subcellular location">
    <subcellularLocation>
        <location evidence="4">Cytoplasm</location>
    </subcellularLocation>
</comment>
<reference evidence="7" key="1">
    <citation type="submission" date="2019-08" db="EMBL/GenBank/DDBJ databases">
        <title>The genome of the North American firefly Photinus pyralis.</title>
        <authorList>
            <consortium name="Photinus pyralis genome working group"/>
            <person name="Fallon T.R."/>
            <person name="Sander Lower S.E."/>
            <person name="Weng J.-K."/>
        </authorList>
    </citation>
    <scope>NUCLEOTIDE SEQUENCE</scope>
    <source>
        <strain evidence="7">TRF0915ILg1</strain>
        <tissue evidence="7">Whole body</tissue>
    </source>
</reference>
<dbReference type="Gene3D" id="1.10.10.10">
    <property type="entry name" value="Winged helix-like DNA-binding domain superfamily/Winged helix DNA-binding domain"/>
    <property type="match status" value="1"/>
</dbReference>
<dbReference type="GO" id="GO:0005852">
    <property type="term" value="C:eukaryotic translation initiation factor 3 complex"/>
    <property type="evidence" value="ECO:0007669"/>
    <property type="project" value="UniProtKB-UniRule"/>
</dbReference>
<dbReference type="PANTHER" id="PTHR13937:SF0">
    <property type="entry name" value="EUKARYOTIC TRANSLATION INITIATION FACTOR 3 SUBUNIT C-RELATED"/>
    <property type="match status" value="1"/>
</dbReference>
<protein>
    <recommendedName>
        <fullName evidence="4">Eukaryotic translation initiation factor 3 subunit C</fullName>
        <shortName evidence="4">eIF3c</shortName>
    </recommendedName>
    <alternativeName>
        <fullName evidence="4">Eukaryotic translation initiation factor 3 subunit 8</fullName>
    </alternativeName>
</protein>
<dbReference type="InterPro" id="IPR036388">
    <property type="entry name" value="WH-like_DNA-bd_sf"/>
</dbReference>
<name>A0A8K0CK29_IGNLU</name>
<dbReference type="SUPFAM" id="SSF46785">
    <property type="entry name" value="Winged helix' DNA-binding domain"/>
    <property type="match status" value="1"/>
</dbReference>
<gene>
    <name evidence="7" type="ORF">ILUMI_20809</name>
</gene>
<dbReference type="Pfam" id="PF01399">
    <property type="entry name" value="PCI"/>
    <property type="match status" value="1"/>
</dbReference>
<comment type="similarity">
    <text evidence="4">Belongs to the eIF-3 subunit C family.</text>
</comment>
<sequence length="879" mass="102888">MSRFFATGGSDSDSDSSSDEEVVQRPTVPVYTFSDDEEEIKRVVRSTKEKRYEELTNLIKQIRNFKKIKDMSSMLSSFEDLQKAYVKALPVIQKEENGQTPRFYTRCLVELEDFINEMWEDREGRKNLSKNNSKSLASMRQKLRKYVKEFEEDLTKFRANPDMPDDEEDEEKRDPEPDSDSEVPPKATIKTSKPAEGEEGESSSDSDDWPSDSESSSASSEDEDKFQTMRERFLKRNTEKEEDEEKEKKKEERRKERKDREKRRKKEDEEDEEGEWETVKGGMAIPSEKPKMFAKDAEIDLNLVIKKLNEIVAARGKKRTDRREQIELLHELQAVADQHQLGPAVAVKIKFAIISAIFDYNPKVSDAMKPEYWTRLLERMSEMLDMLQNHGDILISESVTEEMERFDEPPYRVRGCVLTSLERLDDEFIKLLKECDPHSNEYVERLKDEAKVSAIIDKVQKHLELHGAQSELCRIYLRKIEHLYYKFDPTVLQQKNGEIKLTVVTSMQEMERLCKYIYAKDGTDRLRTRAILSHIYHHALHDNWFQARDLVLMSHLQETIQHSDPSTQILYNRTMAHLGLCAFRHANIKDAHNCLVDLMMTGKPKELLAQGLLPQRQHERSKEQEKIEKQRQMPFHMHINLELLECVYLVSAMLIEIPYMAAHEFDARRRMISKTFYQQLRSSERQSLVGPPESMREHVVAAAKAMRNGHWGACNNFIINEKMNTKVWDLFYQADAVRAMLTKLIKEETLRTYLFTYSHVYDSISMSTLAEMFELDKSVVHSIISKMIINEELMASLDDPSQTVVMHRSEPSRLQSLALQLADKINNFVDSNERILETKQGNFFLRSANQGAFRGDRQNYRAGNVQDWSRQRRDNRREY</sequence>
<dbReference type="PROSITE" id="PS50250">
    <property type="entry name" value="PCI"/>
    <property type="match status" value="1"/>
</dbReference>
<dbReference type="GO" id="GO:0001732">
    <property type="term" value="P:formation of cytoplasmic translation initiation complex"/>
    <property type="evidence" value="ECO:0007669"/>
    <property type="project" value="UniProtKB-UniRule"/>
</dbReference>
<evidence type="ECO:0000313" key="8">
    <source>
        <dbReference type="Proteomes" id="UP000801492"/>
    </source>
</evidence>
<proteinExistence type="inferred from homology"/>
<evidence type="ECO:0000256" key="2">
    <source>
        <dbReference type="ARBA" id="ARBA00022540"/>
    </source>
</evidence>
<dbReference type="FunFam" id="1.10.10.10:FF:000300">
    <property type="entry name" value="Eukaryotic translation initiation factor 3 subunit C"/>
    <property type="match status" value="1"/>
</dbReference>
<dbReference type="Proteomes" id="UP000801492">
    <property type="component" value="Unassembled WGS sequence"/>
</dbReference>
<comment type="subunit">
    <text evidence="4">Component of the eukaryotic translation initiation factor 3 (eIF-3) complex.</text>
</comment>
<keyword evidence="2 4" id="KW-0396">Initiation factor</keyword>
<dbReference type="PANTHER" id="PTHR13937">
    <property type="entry name" value="EUKARYOTIC TRANSLATION INITATION FACTOR 3, SUBUNIT 8 EIF3S8 -RELATED"/>
    <property type="match status" value="1"/>
</dbReference>
<dbReference type="AlphaFoldDB" id="A0A8K0CK29"/>
<keyword evidence="8" id="KW-1185">Reference proteome</keyword>
<comment type="caution">
    <text evidence="7">The sequence shown here is derived from an EMBL/GenBank/DDBJ whole genome shotgun (WGS) entry which is preliminary data.</text>
</comment>
<dbReference type="InterPro" id="IPR027516">
    <property type="entry name" value="EIF3C"/>
</dbReference>
<dbReference type="InterPro" id="IPR008905">
    <property type="entry name" value="EIF3C_N_dom"/>
</dbReference>
<keyword evidence="3 4" id="KW-0648">Protein biosynthesis</keyword>
<dbReference type="Pfam" id="PF05470">
    <property type="entry name" value="eIF-3c_N"/>
    <property type="match status" value="1"/>
</dbReference>
<dbReference type="InterPro" id="IPR036390">
    <property type="entry name" value="WH_DNA-bd_sf"/>
</dbReference>
<organism evidence="7 8">
    <name type="scientific">Ignelater luminosus</name>
    <name type="common">Cucubano</name>
    <name type="synonym">Pyrophorus luminosus</name>
    <dbReference type="NCBI Taxonomy" id="2038154"/>
    <lineage>
        <taxon>Eukaryota</taxon>
        <taxon>Metazoa</taxon>
        <taxon>Ecdysozoa</taxon>
        <taxon>Arthropoda</taxon>
        <taxon>Hexapoda</taxon>
        <taxon>Insecta</taxon>
        <taxon>Pterygota</taxon>
        <taxon>Neoptera</taxon>
        <taxon>Endopterygota</taxon>
        <taxon>Coleoptera</taxon>
        <taxon>Polyphaga</taxon>
        <taxon>Elateriformia</taxon>
        <taxon>Elateroidea</taxon>
        <taxon>Elateridae</taxon>
        <taxon>Agrypninae</taxon>
        <taxon>Pyrophorini</taxon>
        <taxon>Ignelater</taxon>
    </lineage>
</organism>
<evidence type="ECO:0000256" key="5">
    <source>
        <dbReference type="SAM" id="MobiDB-lite"/>
    </source>
</evidence>
<evidence type="ECO:0000259" key="6">
    <source>
        <dbReference type="PROSITE" id="PS50250"/>
    </source>
</evidence>
<feature type="compositionally biased region" description="Acidic residues" evidence="5">
    <location>
        <begin position="163"/>
        <end position="181"/>
    </location>
</feature>
<dbReference type="HAMAP" id="MF_03002">
    <property type="entry name" value="eIF3c"/>
    <property type="match status" value="1"/>
</dbReference>
<dbReference type="GO" id="GO:0003743">
    <property type="term" value="F:translation initiation factor activity"/>
    <property type="evidence" value="ECO:0007669"/>
    <property type="project" value="UniProtKB-UniRule"/>
</dbReference>
<dbReference type="EMBL" id="VTPC01089963">
    <property type="protein sequence ID" value="KAF2885340.1"/>
    <property type="molecule type" value="Genomic_DNA"/>
</dbReference>
<dbReference type="OrthoDB" id="29647at2759"/>
<dbReference type="Pfam" id="PF26569">
    <property type="entry name" value="EIF3CL_C"/>
    <property type="match status" value="1"/>
</dbReference>